<dbReference type="EMBL" id="KV442063">
    <property type="protein sequence ID" value="OAQ26844.1"/>
    <property type="molecule type" value="Genomic_DNA"/>
</dbReference>
<name>A0A197JR95_9FUNG</name>
<protein>
    <submittedName>
        <fullName evidence="1">Uncharacterized protein</fullName>
    </submittedName>
</protein>
<accession>A0A197JR95</accession>
<gene>
    <name evidence="1" type="ORF">K457DRAFT_21841</name>
</gene>
<proteinExistence type="predicted"/>
<sequence length="185" mass="21049">MSYRYSHYHPICPMQPIQHPEHLFRVIRAYDVVPEDGFECGDQAAGLTFEQLIQKGFNNKVKSQFISTTKSASTAISWTIKVKCAFAIMSCRALNQDIRVYDLSGDCSRILTPWANEISTRHQEVLLTPYINEKAIVGIVQYSSRESRPAMYSSVTAILLQSLVADYMEVLWRIMNRQSDTGSSE</sequence>
<dbReference type="Proteomes" id="UP000078512">
    <property type="component" value="Unassembled WGS sequence"/>
</dbReference>
<reference evidence="1 2" key="1">
    <citation type="submission" date="2016-05" db="EMBL/GenBank/DDBJ databases">
        <title>Genome sequencing reveals origins of a unique bacterial endosymbiosis in the earliest lineages of terrestrial Fungi.</title>
        <authorList>
            <consortium name="DOE Joint Genome Institute"/>
            <person name="Uehling J."/>
            <person name="Gryganskyi A."/>
            <person name="Hameed K."/>
            <person name="Tschaplinski T."/>
            <person name="Misztal P."/>
            <person name="Wu S."/>
            <person name="Desiro A."/>
            <person name="Vande Pol N."/>
            <person name="Du Z.-Y."/>
            <person name="Zienkiewicz A."/>
            <person name="Zienkiewicz K."/>
            <person name="Morin E."/>
            <person name="Tisserant E."/>
            <person name="Splivallo R."/>
            <person name="Hainaut M."/>
            <person name="Henrissat B."/>
            <person name="Ohm R."/>
            <person name="Kuo A."/>
            <person name="Yan J."/>
            <person name="Lipzen A."/>
            <person name="Nolan M."/>
            <person name="Labutti K."/>
            <person name="Barry K."/>
            <person name="Goldstein A."/>
            <person name="Labbe J."/>
            <person name="Schadt C."/>
            <person name="Tuskan G."/>
            <person name="Grigoriev I."/>
            <person name="Martin F."/>
            <person name="Vilgalys R."/>
            <person name="Bonito G."/>
        </authorList>
    </citation>
    <scope>NUCLEOTIDE SEQUENCE [LARGE SCALE GENOMIC DNA]</scope>
    <source>
        <strain evidence="1 2">AG-77</strain>
    </source>
</reference>
<evidence type="ECO:0000313" key="2">
    <source>
        <dbReference type="Proteomes" id="UP000078512"/>
    </source>
</evidence>
<keyword evidence="2" id="KW-1185">Reference proteome</keyword>
<dbReference type="AlphaFoldDB" id="A0A197JR95"/>
<evidence type="ECO:0000313" key="1">
    <source>
        <dbReference type="EMBL" id="OAQ26844.1"/>
    </source>
</evidence>
<organism evidence="1 2">
    <name type="scientific">Linnemannia elongata AG-77</name>
    <dbReference type="NCBI Taxonomy" id="1314771"/>
    <lineage>
        <taxon>Eukaryota</taxon>
        <taxon>Fungi</taxon>
        <taxon>Fungi incertae sedis</taxon>
        <taxon>Mucoromycota</taxon>
        <taxon>Mortierellomycotina</taxon>
        <taxon>Mortierellomycetes</taxon>
        <taxon>Mortierellales</taxon>
        <taxon>Mortierellaceae</taxon>
        <taxon>Linnemannia</taxon>
    </lineage>
</organism>